<keyword evidence="2" id="KW-1185">Reference proteome</keyword>
<reference evidence="1" key="1">
    <citation type="submission" date="2022-07" db="EMBL/GenBank/DDBJ databases">
        <title>Genome Sequence of Lecanicillium saksenae.</title>
        <authorList>
            <person name="Buettner E."/>
        </authorList>
    </citation>
    <scope>NUCLEOTIDE SEQUENCE</scope>
    <source>
        <strain evidence="1">VT-O1</strain>
    </source>
</reference>
<dbReference type="Proteomes" id="UP001148737">
    <property type="component" value="Unassembled WGS sequence"/>
</dbReference>
<dbReference type="EMBL" id="JANAKD010003330">
    <property type="protein sequence ID" value="KAJ3472229.1"/>
    <property type="molecule type" value="Genomic_DNA"/>
</dbReference>
<organism evidence="1 2">
    <name type="scientific">Lecanicillium saksenae</name>
    <dbReference type="NCBI Taxonomy" id="468837"/>
    <lineage>
        <taxon>Eukaryota</taxon>
        <taxon>Fungi</taxon>
        <taxon>Dikarya</taxon>
        <taxon>Ascomycota</taxon>
        <taxon>Pezizomycotina</taxon>
        <taxon>Sordariomycetes</taxon>
        <taxon>Hypocreomycetidae</taxon>
        <taxon>Hypocreales</taxon>
        <taxon>Cordycipitaceae</taxon>
        <taxon>Lecanicillium</taxon>
    </lineage>
</organism>
<accession>A0ACC1QCY2</accession>
<sequence>MDIIGESGFQYKFGSLDGHRTELEAAFVNVTQQAATGSLYSVLRSQFPIVQTLGNWFVHEQIKLNKLRANIQNISMQLVHNAKAHFAANGWDKGGSKRKDILGLLVQSNLQEEAKHRLSDEEIVSIIPTLLSGGYDNNASAMSYALLAMAQTPSTQSRLREELTSPPLNCSNWQNDWKALDSLPYLDAMCREVIRLHSPAHSIPRACAKDDVIPLGKPITLRDGSTVSEVRISAGDDVVIPQKWMNVDPALWGDDANEFKPERWLQDENHKYYTGGLSSAIADQKHSGWSSLMTFSIGPRNCIGYKMAVAETKVALAFLVSQFEFLQHEGMKDVYGEVQIVDRPRVRGVKGYHMPCWVRPIES</sequence>
<evidence type="ECO:0000313" key="1">
    <source>
        <dbReference type="EMBL" id="KAJ3472229.1"/>
    </source>
</evidence>
<proteinExistence type="predicted"/>
<protein>
    <submittedName>
        <fullName evidence="1">Uncharacterized protein</fullName>
    </submittedName>
</protein>
<comment type="caution">
    <text evidence="1">The sequence shown here is derived from an EMBL/GenBank/DDBJ whole genome shotgun (WGS) entry which is preliminary data.</text>
</comment>
<evidence type="ECO:0000313" key="2">
    <source>
        <dbReference type="Proteomes" id="UP001148737"/>
    </source>
</evidence>
<gene>
    <name evidence="1" type="ORF">NLG97_g11169</name>
</gene>
<name>A0ACC1QCY2_9HYPO</name>